<accession>A0A9W4GEE5</accession>
<gene>
    <name evidence="2" type="ORF">BGTH12_LOCUS3835</name>
</gene>
<comment type="caution">
    <text evidence="2">The sequence shown here is derived from an EMBL/GenBank/DDBJ whole genome shotgun (WGS) entry which is preliminary data.</text>
</comment>
<feature type="region of interest" description="Disordered" evidence="1">
    <location>
        <begin position="1"/>
        <end position="21"/>
    </location>
</feature>
<proteinExistence type="predicted"/>
<evidence type="ECO:0000313" key="3">
    <source>
        <dbReference type="Proteomes" id="UP000683417"/>
    </source>
</evidence>
<name>A0A9W4GEE5_BLUGR</name>
<organism evidence="2 3">
    <name type="scientific">Blumeria graminis f. sp. triticale</name>
    <dbReference type="NCBI Taxonomy" id="1689686"/>
    <lineage>
        <taxon>Eukaryota</taxon>
        <taxon>Fungi</taxon>
        <taxon>Dikarya</taxon>
        <taxon>Ascomycota</taxon>
        <taxon>Pezizomycotina</taxon>
        <taxon>Leotiomycetes</taxon>
        <taxon>Erysiphales</taxon>
        <taxon>Erysiphaceae</taxon>
        <taxon>Blumeria</taxon>
    </lineage>
</organism>
<dbReference type="Proteomes" id="UP000683417">
    <property type="component" value="Unassembled WGS sequence"/>
</dbReference>
<evidence type="ECO:0000256" key="1">
    <source>
        <dbReference type="SAM" id="MobiDB-lite"/>
    </source>
</evidence>
<sequence length="21" mass="2318">MTSSQTNLQMISSTRPTHLAL</sequence>
<dbReference type="EMBL" id="CAJHIT010000006">
    <property type="protein sequence ID" value="CAD6502477.1"/>
    <property type="molecule type" value="Genomic_DNA"/>
</dbReference>
<protein>
    <submittedName>
        <fullName evidence="2">BgTH12-05069</fullName>
    </submittedName>
</protein>
<dbReference type="AlphaFoldDB" id="A0A9W4GEE5"/>
<reference evidence="2" key="1">
    <citation type="submission" date="2020-10" db="EMBL/GenBank/DDBJ databases">
        <authorList>
            <person name="Muller C M."/>
        </authorList>
    </citation>
    <scope>NUCLEOTIDE SEQUENCE</scope>
    <source>
        <strain evidence="2">THUN-12</strain>
    </source>
</reference>
<evidence type="ECO:0000313" key="2">
    <source>
        <dbReference type="EMBL" id="CAD6502477.1"/>
    </source>
</evidence>